<dbReference type="InterPro" id="IPR003593">
    <property type="entry name" value="AAA+_ATPase"/>
</dbReference>
<feature type="region of interest" description="Disordered" evidence="12">
    <location>
        <begin position="392"/>
        <end position="495"/>
    </location>
</feature>
<evidence type="ECO:0000256" key="8">
    <source>
        <dbReference type="ARBA" id="ARBA00022840"/>
    </source>
</evidence>
<feature type="compositionally biased region" description="Low complexity" evidence="12">
    <location>
        <begin position="665"/>
        <end position="713"/>
    </location>
</feature>
<dbReference type="PANTHER" id="PTHR11669:SF0">
    <property type="entry name" value="PROTEIN STICHEL-LIKE 2"/>
    <property type="match status" value="1"/>
</dbReference>
<comment type="subunit">
    <text evidence="11">DNA polymerase III contains a core (composed of alpha, epsilon and theta chains) that associates with a tau subunit. This core dimerizes to form the POLIII' complex. PolIII' associates with the gamma complex (composed of gamma, delta, delta', psi and chi chains) and with the beta chain to form the complete DNA polymerase III complex.</text>
</comment>
<dbReference type="NCBIfam" id="NF005846">
    <property type="entry name" value="PRK07764.1-6"/>
    <property type="match status" value="1"/>
</dbReference>
<keyword evidence="6 11" id="KW-0547">Nucleotide-binding</keyword>
<dbReference type="EC" id="2.7.7.7" evidence="11"/>
<evidence type="ECO:0000256" key="4">
    <source>
        <dbReference type="ARBA" id="ARBA00022705"/>
    </source>
</evidence>
<evidence type="ECO:0000259" key="13">
    <source>
        <dbReference type="SMART" id="SM00382"/>
    </source>
</evidence>
<reference evidence="15" key="1">
    <citation type="journal article" date="2019" name="Int. J. Syst. Evol. Microbiol.">
        <title>The Global Catalogue of Microorganisms (GCM) 10K type strain sequencing project: providing services to taxonomists for standard genome sequencing and annotation.</title>
        <authorList>
            <consortium name="The Broad Institute Genomics Platform"/>
            <consortium name="The Broad Institute Genome Sequencing Center for Infectious Disease"/>
            <person name="Wu L."/>
            <person name="Ma J."/>
        </authorList>
    </citation>
    <scope>NUCLEOTIDE SEQUENCE [LARGE SCALE GENOMIC DNA]</scope>
    <source>
        <strain evidence="15">JCM 17388</strain>
    </source>
</reference>
<dbReference type="RefSeq" id="WP_344922794.1">
    <property type="nucleotide sequence ID" value="NZ_BAABAQ010000018.1"/>
</dbReference>
<keyword evidence="15" id="KW-1185">Reference proteome</keyword>
<comment type="function">
    <text evidence="11">DNA polymerase III is a complex, multichain enzyme responsible for most of the replicative synthesis in bacteria. This DNA polymerase also exhibits 3' to 5' exonuclease activity.</text>
</comment>
<sequence length="752" mass="77750">MSLALYRKYRPGTFAEVKGQEHVTDPLRQALRSGRINHAYLFSGPRGCGKTSSARILARSLNCEKGPTPDPCGECESCVALAPTGPGHLDVIEIDAASHGGVDDARDLRERAFFAPVSSRFKIYIIDEAHMVTREGFNALLKLVEEPPPHLKFVFATTEPEKVIGTIKSRTHHYPFRLIPPAALRALMEEILTSEKVPFEPAALPLVVRAGAGSARDSLSILDQLFAGSDEAGITYARAVSLLGYTDGDLLDDVVAAFAGRDGALVFQVVNRVIEGGHDPRRFAMDLLERFRDLVILANVPEAATSGLLDRPGDELERLQVQAASMGPAELTRAAEILNAGLTEMRGAASPRLLLELMCARILLPGAAQGEAALLTRLERLEKGGVVAAPAPVPLPHQAPAPAPAVHAPPAQPETAAAPAPSAAPAAPVAPVAPAERSGGQGDDWPAAARPGAPAQGQQGQRAQAPVQQHPEVPEVPGASASADTATASGSEAGTVQQAWPQVLAALKRRSIVVWANVNTNAQVVGVEGKIVTLGFAQVGAMRNFTGGGKDAVVAAVLQEVLGGNWKVEAVVGGGPAPSGGSRPPAPRQPSGPQHPAPQHPAPQSQEPQAPASAPPSPSQAPVRQAPAPAAPREAPPRQAPPATDESWPDAPMPEDPGSPPPSSSIPAPGLAAARSAARAAAQAGPRATAKTGAKAAAWPDAVPARGARAAAPDTDEVDPLNDADADVDALTGMALLQRELGGQVIGEIDHT</sequence>
<keyword evidence="4 11" id="KW-0235">DNA replication</keyword>
<evidence type="ECO:0000256" key="7">
    <source>
        <dbReference type="ARBA" id="ARBA00022833"/>
    </source>
</evidence>
<evidence type="ECO:0000256" key="12">
    <source>
        <dbReference type="SAM" id="MobiDB-lite"/>
    </source>
</evidence>
<evidence type="ECO:0000313" key="14">
    <source>
        <dbReference type="EMBL" id="GAA4207887.1"/>
    </source>
</evidence>
<evidence type="ECO:0000256" key="5">
    <source>
        <dbReference type="ARBA" id="ARBA00022723"/>
    </source>
</evidence>
<feature type="region of interest" description="Disordered" evidence="12">
    <location>
        <begin position="572"/>
        <end position="723"/>
    </location>
</feature>
<dbReference type="InterPro" id="IPR045085">
    <property type="entry name" value="HLD_clamp_pol_III_gamma_tau"/>
</dbReference>
<dbReference type="Pfam" id="PF12169">
    <property type="entry name" value="DNA_pol3_gamma3"/>
    <property type="match status" value="1"/>
</dbReference>
<dbReference type="SUPFAM" id="SSF48019">
    <property type="entry name" value="post-AAA+ oligomerization domain-like"/>
    <property type="match status" value="1"/>
</dbReference>
<keyword evidence="9 11" id="KW-0239">DNA-directed DNA polymerase</keyword>
<dbReference type="SMART" id="SM00382">
    <property type="entry name" value="AAA"/>
    <property type="match status" value="1"/>
</dbReference>
<evidence type="ECO:0000256" key="10">
    <source>
        <dbReference type="ARBA" id="ARBA00049244"/>
    </source>
</evidence>
<feature type="compositionally biased region" description="Acidic residues" evidence="12">
    <location>
        <begin position="714"/>
        <end position="723"/>
    </location>
</feature>
<feature type="compositionally biased region" description="Low complexity" evidence="12">
    <location>
        <begin position="602"/>
        <end position="612"/>
    </location>
</feature>
<organism evidence="14 15">
    <name type="scientific">Streptosporangium oxazolinicum</name>
    <dbReference type="NCBI Taxonomy" id="909287"/>
    <lineage>
        <taxon>Bacteria</taxon>
        <taxon>Bacillati</taxon>
        <taxon>Actinomycetota</taxon>
        <taxon>Actinomycetes</taxon>
        <taxon>Streptosporangiales</taxon>
        <taxon>Streptosporangiaceae</taxon>
        <taxon>Streptosporangium</taxon>
    </lineage>
</organism>
<dbReference type="SUPFAM" id="SSF52540">
    <property type="entry name" value="P-loop containing nucleoside triphosphate hydrolases"/>
    <property type="match status" value="1"/>
</dbReference>
<feature type="compositionally biased region" description="Low complexity" evidence="12">
    <location>
        <begin position="446"/>
        <end position="495"/>
    </location>
</feature>
<name>A0ABP8BJC3_9ACTN</name>
<feature type="compositionally biased region" description="Low complexity" evidence="12">
    <location>
        <begin position="404"/>
        <end position="435"/>
    </location>
</feature>
<feature type="compositionally biased region" description="Low complexity" evidence="12">
    <location>
        <begin position="620"/>
        <end position="633"/>
    </location>
</feature>
<comment type="similarity">
    <text evidence="1 11">Belongs to the DnaX/STICHEL family.</text>
</comment>
<dbReference type="CDD" id="cd00009">
    <property type="entry name" value="AAA"/>
    <property type="match status" value="1"/>
</dbReference>
<dbReference type="EMBL" id="BAABAQ010000018">
    <property type="protein sequence ID" value="GAA4207887.1"/>
    <property type="molecule type" value="Genomic_DNA"/>
</dbReference>
<feature type="compositionally biased region" description="Pro residues" evidence="12">
    <location>
        <begin position="584"/>
        <end position="601"/>
    </location>
</feature>
<evidence type="ECO:0000313" key="15">
    <source>
        <dbReference type="Proteomes" id="UP001501251"/>
    </source>
</evidence>
<comment type="catalytic activity">
    <reaction evidence="10 11">
        <text>DNA(n) + a 2'-deoxyribonucleoside 5'-triphosphate = DNA(n+1) + diphosphate</text>
        <dbReference type="Rhea" id="RHEA:22508"/>
        <dbReference type="Rhea" id="RHEA-COMP:17339"/>
        <dbReference type="Rhea" id="RHEA-COMP:17340"/>
        <dbReference type="ChEBI" id="CHEBI:33019"/>
        <dbReference type="ChEBI" id="CHEBI:61560"/>
        <dbReference type="ChEBI" id="CHEBI:173112"/>
        <dbReference type="EC" id="2.7.7.7"/>
    </reaction>
</comment>
<dbReference type="PANTHER" id="PTHR11669">
    <property type="entry name" value="REPLICATION FACTOR C / DNA POLYMERASE III GAMMA-TAU SUBUNIT"/>
    <property type="match status" value="1"/>
</dbReference>
<keyword evidence="3 11" id="KW-0548">Nucleotidyltransferase</keyword>
<keyword evidence="8 11" id="KW-0067">ATP-binding</keyword>
<feature type="compositionally biased region" description="Pro residues" evidence="12">
    <location>
        <begin position="651"/>
        <end position="664"/>
    </location>
</feature>
<dbReference type="InterPro" id="IPR008921">
    <property type="entry name" value="DNA_pol3_clamp-load_cplx_C"/>
</dbReference>
<dbReference type="InterPro" id="IPR012763">
    <property type="entry name" value="DNA_pol_III_sug/sutau_N"/>
</dbReference>
<dbReference type="InterPro" id="IPR027417">
    <property type="entry name" value="P-loop_NTPase"/>
</dbReference>
<dbReference type="Gene3D" id="3.40.50.300">
    <property type="entry name" value="P-loop containing nucleotide triphosphate hydrolases"/>
    <property type="match status" value="1"/>
</dbReference>
<dbReference type="NCBIfam" id="TIGR02397">
    <property type="entry name" value="dnaX_nterm"/>
    <property type="match status" value="1"/>
</dbReference>
<feature type="domain" description="AAA+ ATPase" evidence="13">
    <location>
        <begin position="36"/>
        <end position="198"/>
    </location>
</feature>
<feature type="compositionally biased region" description="Pro residues" evidence="12">
    <location>
        <begin position="392"/>
        <end position="403"/>
    </location>
</feature>
<comment type="caution">
    <text evidence="14">The sequence shown here is derived from an EMBL/GenBank/DDBJ whole genome shotgun (WGS) entry which is preliminary data.</text>
</comment>
<evidence type="ECO:0000256" key="2">
    <source>
        <dbReference type="ARBA" id="ARBA00022679"/>
    </source>
</evidence>
<keyword evidence="7" id="KW-0862">Zinc</keyword>
<dbReference type="Pfam" id="PF13177">
    <property type="entry name" value="DNA_pol3_delta2"/>
    <property type="match status" value="1"/>
</dbReference>
<dbReference type="Proteomes" id="UP001501251">
    <property type="component" value="Unassembled WGS sequence"/>
</dbReference>
<proteinExistence type="inferred from homology"/>
<dbReference type="CDD" id="cd18137">
    <property type="entry name" value="HLD_clamp_pol_III_gamma_tau"/>
    <property type="match status" value="1"/>
</dbReference>
<protein>
    <recommendedName>
        <fullName evidence="11">DNA polymerase III subunit gamma/tau</fullName>
        <ecNumber evidence="11">2.7.7.7</ecNumber>
    </recommendedName>
</protein>
<dbReference type="Gene3D" id="1.10.8.60">
    <property type="match status" value="1"/>
</dbReference>
<keyword evidence="2 11" id="KW-0808">Transferase</keyword>
<gene>
    <name evidence="11" type="primary">dnaX</name>
    <name evidence="14" type="ORF">GCM10022252_72170</name>
</gene>
<evidence type="ECO:0000256" key="6">
    <source>
        <dbReference type="ARBA" id="ARBA00022741"/>
    </source>
</evidence>
<keyword evidence="5" id="KW-0479">Metal-binding</keyword>
<dbReference type="InterPro" id="IPR022754">
    <property type="entry name" value="DNA_pol_III_gamma-3"/>
</dbReference>
<accession>A0ABP8BJC3</accession>
<evidence type="ECO:0000256" key="1">
    <source>
        <dbReference type="ARBA" id="ARBA00006360"/>
    </source>
</evidence>
<evidence type="ECO:0000256" key="9">
    <source>
        <dbReference type="ARBA" id="ARBA00022932"/>
    </source>
</evidence>
<dbReference type="Gene3D" id="1.20.272.10">
    <property type="match status" value="1"/>
</dbReference>
<dbReference type="Pfam" id="PF22608">
    <property type="entry name" value="DNAX_ATPase_lid"/>
    <property type="match status" value="1"/>
</dbReference>
<dbReference type="InterPro" id="IPR050238">
    <property type="entry name" value="DNA_Rep/Repair_Clamp_Loader"/>
</dbReference>
<evidence type="ECO:0000256" key="3">
    <source>
        <dbReference type="ARBA" id="ARBA00022695"/>
    </source>
</evidence>
<evidence type="ECO:0000256" key="11">
    <source>
        <dbReference type="RuleBase" id="RU364063"/>
    </source>
</evidence>